<dbReference type="VEuPathDB" id="TriTrypDB:BSAL_01090"/>
<evidence type="ECO:0000313" key="2">
    <source>
        <dbReference type="EMBL" id="CUG87173.1"/>
    </source>
</evidence>
<accession>A0A0S4J6W6</accession>
<keyword evidence="3" id="KW-1185">Reference proteome</keyword>
<feature type="region of interest" description="Disordered" evidence="1">
    <location>
        <begin position="1"/>
        <end position="52"/>
    </location>
</feature>
<feature type="region of interest" description="Disordered" evidence="1">
    <location>
        <begin position="147"/>
        <end position="224"/>
    </location>
</feature>
<reference evidence="3" key="1">
    <citation type="submission" date="2015-09" db="EMBL/GenBank/DDBJ databases">
        <authorList>
            <consortium name="Pathogen Informatics"/>
        </authorList>
    </citation>
    <scope>NUCLEOTIDE SEQUENCE [LARGE SCALE GENOMIC DNA]</scope>
    <source>
        <strain evidence="3">Lake Konstanz</strain>
    </source>
</reference>
<feature type="compositionally biased region" description="Basic residues" evidence="1">
    <location>
        <begin position="273"/>
        <end position="287"/>
    </location>
</feature>
<evidence type="ECO:0000256" key="1">
    <source>
        <dbReference type="SAM" id="MobiDB-lite"/>
    </source>
</evidence>
<dbReference type="Proteomes" id="UP000051952">
    <property type="component" value="Unassembled WGS sequence"/>
</dbReference>
<feature type="region of interest" description="Disordered" evidence="1">
    <location>
        <begin position="403"/>
        <end position="444"/>
    </location>
</feature>
<feature type="compositionally biased region" description="Polar residues" evidence="1">
    <location>
        <begin position="426"/>
        <end position="439"/>
    </location>
</feature>
<feature type="compositionally biased region" description="Gly residues" evidence="1">
    <location>
        <begin position="691"/>
        <end position="703"/>
    </location>
</feature>
<protein>
    <submittedName>
        <fullName evidence="2">Uncharacterized protein</fullName>
    </submittedName>
</protein>
<feature type="region of interest" description="Disordered" evidence="1">
    <location>
        <begin position="268"/>
        <end position="310"/>
    </location>
</feature>
<feature type="compositionally biased region" description="Polar residues" evidence="1">
    <location>
        <begin position="708"/>
        <end position="722"/>
    </location>
</feature>
<name>A0A0S4J6W6_BODSA</name>
<sequence>MDGGQRNRALHTSDSSVGSGSPAGGADGNDNARRGSFSAVSPPLSRGAGGGGGAAVVVVDPSVPLNDRPLFQIAVLLLHQGAEMIFNKSGLGYEGAKRLQHATVLAQKELHRRLQNHEDTGLALVIGQAAEAEQQLRLLEESQRQLQIRRHDNGESDDNFDEEDRKGYDDDDADEFDDDAHKNRKRGGGDGSDCSSETPDKAPATVMVAPSSRRSHTLQRGTPSTIARLMTSVTPTHELYISRVIASRVRDHHQNRLESLYLRRASTSMEERRRHRTLPSLNHHHYHSAGGGGGGGGDDRGGTQSQPPQIAVRIPPIGSAVWVLPSSRYHPNPTSRRRTSEMLLSGTRATKLLTAASRELLDDASLCNTIVKETNDLLRLISIGGDPEAPTTAIIAAPAPRCTPAHDHQPLGEGHPSSRHAHHHSLPNSNNTGGDCTSNHNHHDDVAVDLEGGFSLAVPSLIIPHSTSINNDAAGSGVMENSNSQWGYQVGGTAAVGEDDELQRGLSRTRSFVRVTETSRMFSSRSGGAVFSQSMKVGEPDTVVGCVACIVSLPDHRANGIESSLLATTIPPGTSPLVSRRHGGRSVRANSVERRKSDCIVYNLQSAAQHHHAGVVGRRLFAGLIVEPIYNTNSTGGSGSGREQLPAAAVTIPSTSDNKGLLIPTAVARARVREGEQDQLLHLGATATGSVGSGGGGGGGVGSGATTPPNQSFSAQQHQPQILSEEEETYRQYVMASSSIADGVGRTLPFCS</sequence>
<evidence type="ECO:0000313" key="3">
    <source>
        <dbReference type="Proteomes" id="UP000051952"/>
    </source>
</evidence>
<organism evidence="2 3">
    <name type="scientific">Bodo saltans</name>
    <name type="common">Flagellated protozoan</name>
    <dbReference type="NCBI Taxonomy" id="75058"/>
    <lineage>
        <taxon>Eukaryota</taxon>
        <taxon>Discoba</taxon>
        <taxon>Euglenozoa</taxon>
        <taxon>Kinetoplastea</taxon>
        <taxon>Metakinetoplastina</taxon>
        <taxon>Eubodonida</taxon>
        <taxon>Bodonidae</taxon>
        <taxon>Bodo</taxon>
    </lineage>
</organism>
<dbReference type="AlphaFoldDB" id="A0A0S4J6W6"/>
<dbReference type="EMBL" id="CYKH01001463">
    <property type="protein sequence ID" value="CUG87173.1"/>
    <property type="molecule type" value="Genomic_DNA"/>
</dbReference>
<feature type="non-terminal residue" evidence="2">
    <location>
        <position position="752"/>
    </location>
</feature>
<feature type="region of interest" description="Disordered" evidence="1">
    <location>
        <begin position="686"/>
        <end position="723"/>
    </location>
</feature>
<gene>
    <name evidence="2" type="ORF">BSAL_01090</name>
</gene>
<feature type="compositionally biased region" description="Acidic residues" evidence="1">
    <location>
        <begin position="169"/>
        <end position="178"/>
    </location>
</feature>
<proteinExistence type="predicted"/>